<proteinExistence type="predicted"/>
<dbReference type="Proteomes" id="UP000641588">
    <property type="component" value="Unassembled WGS sequence"/>
</dbReference>
<evidence type="ECO:0000256" key="1">
    <source>
        <dbReference type="SAM" id="Phobius"/>
    </source>
</evidence>
<feature type="transmembrane region" description="Helical" evidence="1">
    <location>
        <begin position="47"/>
        <end position="70"/>
    </location>
</feature>
<keyword evidence="3" id="KW-1185">Reference proteome</keyword>
<accession>A0A972K0V5</accession>
<gene>
    <name evidence="2" type="ORF">GC093_08535</name>
</gene>
<reference evidence="2" key="1">
    <citation type="submission" date="2019-10" db="EMBL/GenBank/DDBJ databases">
        <title>Description of Paenibacillus glebae sp. nov.</title>
        <authorList>
            <person name="Carlier A."/>
            <person name="Qi S."/>
        </authorList>
    </citation>
    <scope>NUCLEOTIDE SEQUENCE</scope>
    <source>
        <strain evidence="2">LMG 31456</strain>
    </source>
</reference>
<dbReference type="RefSeq" id="WP_171651465.1">
    <property type="nucleotide sequence ID" value="NZ_WHOD01000045.1"/>
</dbReference>
<keyword evidence="1" id="KW-0472">Membrane</keyword>
<evidence type="ECO:0000313" key="2">
    <source>
        <dbReference type="EMBL" id="NOU93263.1"/>
    </source>
</evidence>
<sequence length="90" mass="10717">MEAKAVELKSNIPRSNRVKRERIKWMPYLFLLNQTFKFRAFFRTAAIIPWAISGVIFAPSVLLIASFLFYPMFNVFYYSLQNYNASKPYY</sequence>
<protein>
    <recommendedName>
        <fullName evidence="4">Sugar ABC transporter permease</fullName>
    </recommendedName>
</protein>
<keyword evidence="1" id="KW-0812">Transmembrane</keyword>
<dbReference type="EMBL" id="WHOD01000045">
    <property type="protein sequence ID" value="NOU93263.1"/>
    <property type="molecule type" value="Genomic_DNA"/>
</dbReference>
<comment type="caution">
    <text evidence="2">The sequence shown here is derived from an EMBL/GenBank/DDBJ whole genome shotgun (WGS) entry which is preliminary data.</text>
</comment>
<organism evidence="2 3">
    <name type="scientific">Paenibacillus foliorum</name>
    <dbReference type="NCBI Taxonomy" id="2654974"/>
    <lineage>
        <taxon>Bacteria</taxon>
        <taxon>Bacillati</taxon>
        <taxon>Bacillota</taxon>
        <taxon>Bacilli</taxon>
        <taxon>Bacillales</taxon>
        <taxon>Paenibacillaceae</taxon>
        <taxon>Paenibacillus</taxon>
    </lineage>
</organism>
<name>A0A972K0V5_9BACL</name>
<keyword evidence="1" id="KW-1133">Transmembrane helix</keyword>
<evidence type="ECO:0008006" key="4">
    <source>
        <dbReference type="Google" id="ProtNLM"/>
    </source>
</evidence>
<dbReference type="AlphaFoldDB" id="A0A972K0V5"/>
<evidence type="ECO:0000313" key="3">
    <source>
        <dbReference type="Proteomes" id="UP000641588"/>
    </source>
</evidence>